<accession>M8CFV1</accession>
<evidence type="ECO:0000256" key="1">
    <source>
        <dbReference type="ARBA" id="ARBA00004906"/>
    </source>
</evidence>
<dbReference type="ExpressionAtlas" id="M8CFV1">
    <property type="expression patterns" value="baseline"/>
</dbReference>
<dbReference type="CDD" id="cd00121">
    <property type="entry name" value="MATH"/>
    <property type="match status" value="1"/>
</dbReference>
<dbReference type="SMART" id="SM00225">
    <property type="entry name" value="BTB"/>
    <property type="match status" value="1"/>
</dbReference>
<reference evidence="3" key="1">
    <citation type="submission" date="2015-06" db="UniProtKB">
        <authorList>
            <consortium name="EnsemblPlants"/>
        </authorList>
    </citation>
    <scope>IDENTIFICATION</scope>
</reference>
<dbReference type="InterPro" id="IPR008974">
    <property type="entry name" value="TRAF-like"/>
</dbReference>
<organism evidence="3">
    <name type="scientific">Aegilops tauschii</name>
    <name type="common">Tausch's goatgrass</name>
    <name type="synonym">Aegilops squarrosa</name>
    <dbReference type="NCBI Taxonomy" id="37682"/>
    <lineage>
        <taxon>Eukaryota</taxon>
        <taxon>Viridiplantae</taxon>
        <taxon>Streptophyta</taxon>
        <taxon>Embryophyta</taxon>
        <taxon>Tracheophyta</taxon>
        <taxon>Spermatophyta</taxon>
        <taxon>Magnoliopsida</taxon>
        <taxon>Liliopsida</taxon>
        <taxon>Poales</taxon>
        <taxon>Poaceae</taxon>
        <taxon>BOP clade</taxon>
        <taxon>Pooideae</taxon>
        <taxon>Triticodae</taxon>
        <taxon>Triticeae</taxon>
        <taxon>Triticinae</taxon>
        <taxon>Aegilops</taxon>
    </lineage>
</organism>
<name>M8CFV1_AEGTA</name>
<evidence type="ECO:0000313" key="3">
    <source>
        <dbReference type="EnsemblPlants" id="EMT33108"/>
    </source>
</evidence>
<dbReference type="InterPro" id="IPR000210">
    <property type="entry name" value="BTB/POZ_dom"/>
</dbReference>
<dbReference type="PROSITE" id="PS50097">
    <property type="entry name" value="BTB"/>
    <property type="match status" value="1"/>
</dbReference>
<comment type="similarity">
    <text evidence="2">Belongs to the Tdpoz family.</text>
</comment>
<dbReference type="AlphaFoldDB" id="M8CFV1"/>
<dbReference type="Gene3D" id="3.30.710.10">
    <property type="entry name" value="Potassium Channel Kv1.1, Chain A"/>
    <property type="match status" value="1"/>
</dbReference>
<dbReference type="InterPro" id="IPR002083">
    <property type="entry name" value="MATH/TRAF_dom"/>
</dbReference>
<dbReference type="GO" id="GO:0016567">
    <property type="term" value="P:protein ubiquitination"/>
    <property type="evidence" value="ECO:0007669"/>
    <property type="project" value="InterPro"/>
</dbReference>
<dbReference type="InterPro" id="IPR056423">
    <property type="entry name" value="BACK_BPM_SPOP"/>
</dbReference>
<dbReference type="InterPro" id="IPR045005">
    <property type="entry name" value="BPM1-6"/>
</dbReference>
<dbReference type="EnsemblPlants" id="EMT33108">
    <property type="protein sequence ID" value="EMT33108"/>
    <property type="gene ID" value="F775_11855"/>
</dbReference>
<sequence length="358" mass="39509">MARSNLSFLPEFPQLKSKETNKLGTNQKRSVTHERVEKIQALPGVVAEWTMAARSASSANYDEYPVKTSSSRSLASTVTVAHNFEITGYSLLDGFRPGDYICSRRFGAGGYDWCIRFFFKKHIVDDCFTIRCVLTVITHHTEDRSTVVIPRSNLHDHLVDMLEGGEGTDVTFSVSDQLFHAHGCMLAARSLVFKAELFSGMEENATRHIKVDDIEPAIFQALLHFIYTDTFPHDSGVDKNAPLQHLFVAADRYGLDRLAAMREQRLCESIDVHTVATTLALAEQHQCVELKHACLGFLSSHGVLSDIQETDGFKHLISSCPSVVGDIINSVAIAGGRAAKRARVEATHSSSSSSYTGD</sequence>
<dbReference type="PANTHER" id="PTHR26379:SF475">
    <property type="entry name" value="MATH DOMAIN-CONTAINING PROTEIN"/>
    <property type="match status" value="1"/>
</dbReference>
<dbReference type="Gene3D" id="1.25.40.420">
    <property type="match status" value="1"/>
</dbReference>
<comment type="pathway">
    <text evidence="1">Protein modification; protein ubiquitination.</text>
</comment>
<dbReference type="SUPFAM" id="SSF49599">
    <property type="entry name" value="TRAF domain-like"/>
    <property type="match status" value="1"/>
</dbReference>
<dbReference type="Gene3D" id="2.60.210.10">
    <property type="entry name" value="Apoptosis, Tumor Necrosis Factor Receptor Associated Protein 2, Chain A"/>
    <property type="match status" value="1"/>
</dbReference>
<proteinExistence type="inferred from homology"/>
<protein>
    <submittedName>
        <fullName evidence="3">Speckle-type POZ protein-like protein</fullName>
    </submittedName>
</protein>
<dbReference type="InterPro" id="IPR011333">
    <property type="entry name" value="SKP1/BTB/POZ_sf"/>
</dbReference>
<dbReference type="PANTHER" id="PTHR26379">
    <property type="entry name" value="BTB/POZ AND MATH DOMAIN-CONTAINING PROTEIN 1"/>
    <property type="match status" value="1"/>
</dbReference>
<dbReference type="SUPFAM" id="SSF54695">
    <property type="entry name" value="POZ domain"/>
    <property type="match status" value="1"/>
</dbReference>
<dbReference type="Pfam" id="PF00651">
    <property type="entry name" value="BTB"/>
    <property type="match status" value="1"/>
</dbReference>
<evidence type="ECO:0000256" key="2">
    <source>
        <dbReference type="ARBA" id="ARBA00010846"/>
    </source>
</evidence>
<dbReference type="Pfam" id="PF24570">
    <property type="entry name" value="BACK_BPM_SPOP"/>
    <property type="match status" value="1"/>
</dbReference>